<dbReference type="Pfam" id="PF04851">
    <property type="entry name" value="ResIII"/>
    <property type="match status" value="1"/>
</dbReference>
<dbReference type="InterPro" id="IPR006935">
    <property type="entry name" value="Helicase/UvrB_N"/>
</dbReference>
<feature type="domain" description="Helicase ATP-binding" evidence="4">
    <location>
        <begin position="16"/>
        <end position="154"/>
    </location>
</feature>
<dbReference type="InterPro" id="IPR014013">
    <property type="entry name" value="Helic_SF1/SF2_ATP-bd_DinG/Rad3"/>
</dbReference>
<dbReference type="Gene3D" id="3.40.50.300">
    <property type="entry name" value="P-loop containing nucleotide triphosphate hydrolases"/>
    <property type="match status" value="1"/>
</dbReference>
<dbReference type="PROSITE" id="PS51193">
    <property type="entry name" value="HELICASE_ATP_BIND_2"/>
    <property type="match status" value="1"/>
</dbReference>
<reference evidence="5" key="1">
    <citation type="submission" date="2018-05" db="EMBL/GenBank/DDBJ databases">
        <authorList>
            <person name="Lanie J.A."/>
            <person name="Ng W.-L."/>
            <person name="Kazmierczak K.M."/>
            <person name="Andrzejewski T.M."/>
            <person name="Davidsen T.M."/>
            <person name="Wayne K.J."/>
            <person name="Tettelin H."/>
            <person name="Glass J.I."/>
            <person name="Rusch D."/>
            <person name="Podicherti R."/>
            <person name="Tsui H.-C.T."/>
            <person name="Winkler M.E."/>
        </authorList>
    </citation>
    <scope>NUCLEOTIDE SEQUENCE</scope>
</reference>
<proteinExistence type="predicted"/>
<sequence>MLTTAIKKQIRSSFEAAKIQIPNFSNRSSQNKMIAEISKTLSGEYPESNPILCVEAPTGTGKTMAYLISCLPIAKANKKKLIIACANVALQEQILYKDIVEAKKYSSVGFEYALAKGRSRYVCIRNLINLTEETSNTQTLFEDALLWDEPPSQN</sequence>
<accession>A0A382QK93</accession>
<dbReference type="GO" id="GO:0016787">
    <property type="term" value="F:hydrolase activity"/>
    <property type="evidence" value="ECO:0007669"/>
    <property type="project" value="UniProtKB-KW"/>
</dbReference>
<evidence type="ECO:0000256" key="1">
    <source>
        <dbReference type="ARBA" id="ARBA00022741"/>
    </source>
</evidence>
<protein>
    <recommendedName>
        <fullName evidence="4">Helicase ATP-binding domain-containing protein</fullName>
    </recommendedName>
</protein>
<feature type="non-terminal residue" evidence="5">
    <location>
        <position position="154"/>
    </location>
</feature>
<dbReference type="InterPro" id="IPR027417">
    <property type="entry name" value="P-loop_NTPase"/>
</dbReference>
<dbReference type="SUPFAM" id="SSF52540">
    <property type="entry name" value="P-loop containing nucleoside triphosphate hydrolases"/>
    <property type="match status" value="1"/>
</dbReference>
<evidence type="ECO:0000256" key="2">
    <source>
        <dbReference type="ARBA" id="ARBA00022801"/>
    </source>
</evidence>
<name>A0A382QK93_9ZZZZ</name>
<dbReference type="EMBL" id="UINC01114819">
    <property type="protein sequence ID" value="SVC85397.1"/>
    <property type="molecule type" value="Genomic_DNA"/>
</dbReference>
<organism evidence="5">
    <name type="scientific">marine metagenome</name>
    <dbReference type="NCBI Taxonomy" id="408172"/>
    <lineage>
        <taxon>unclassified sequences</taxon>
        <taxon>metagenomes</taxon>
        <taxon>ecological metagenomes</taxon>
    </lineage>
</organism>
<dbReference type="AlphaFoldDB" id="A0A382QK93"/>
<keyword evidence="3" id="KW-0067">ATP-binding</keyword>
<evidence type="ECO:0000256" key="3">
    <source>
        <dbReference type="ARBA" id="ARBA00022840"/>
    </source>
</evidence>
<keyword evidence="2" id="KW-0378">Hydrolase</keyword>
<gene>
    <name evidence="5" type="ORF">METZ01_LOCUS338251</name>
</gene>
<evidence type="ECO:0000259" key="4">
    <source>
        <dbReference type="PROSITE" id="PS51193"/>
    </source>
</evidence>
<evidence type="ECO:0000313" key="5">
    <source>
        <dbReference type="EMBL" id="SVC85397.1"/>
    </source>
</evidence>
<dbReference type="GO" id="GO:0003677">
    <property type="term" value="F:DNA binding"/>
    <property type="evidence" value="ECO:0007669"/>
    <property type="project" value="InterPro"/>
</dbReference>
<keyword evidence="1" id="KW-0547">Nucleotide-binding</keyword>
<dbReference type="GO" id="GO:0005524">
    <property type="term" value="F:ATP binding"/>
    <property type="evidence" value="ECO:0007669"/>
    <property type="project" value="UniProtKB-KW"/>
</dbReference>